<gene>
    <name evidence="2" type="ORF">CYMTET_26279</name>
</gene>
<reference evidence="2 3" key="1">
    <citation type="journal article" date="2015" name="Genome Biol. Evol.">
        <title>Comparative Genomics of a Bacterivorous Green Alga Reveals Evolutionary Causalities and Consequences of Phago-Mixotrophic Mode of Nutrition.</title>
        <authorList>
            <person name="Burns J.A."/>
            <person name="Paasch A."/>
            <person name="Narechania A."/>
            <person name="Kim E."/>
        </authorList>
    </citation>
    <scope>NUCLEOTIDE SEQUENCE [LARGE SCALE GENOMIC DNA]</scope>
    <source>
        <strain evidence="2 3">PLY_AMNH</strain>
    </source>
</reference>
<feature type="domain" description="SnoaL-like" evidence="1">
    <location>
        <begin position="26"/>
        <end position="167"/>
    </location>
</feature>
<dbReference type="Pfam" id="PF13474">
    <property type="entry name" value="SnoaL_3"/>
    <property type="match status" value="1"/>
</dbReference>
<dbReference type="PANTHER" id="PTHR34957">
    <property type="entry name" value="NUCLEAR TRANSPORT FACTOR 2 (NTF2) FAMILY PROTEIN"/>
    <property type="match status" value="1"/>
</dbReference>
<organism evidence="2 3">
    <name type="scientific">Cymbomonas tetramitiformis</name>
    <dbReference type="NCBI Taxonomy" id="36881"/>
    <lineage>
        <taxon>Eukaryota</taxon>
        <taxon>Viridiplantae</taxon>
        <taxon>Chlorophyta</taxon>
        <taxon>Pyramimonadophyceae</taxon>
        <taxon>Pyramimonadales</taxon>
        <taxon>Pyramimonadaceae</taxon>
        <taxon>Cymbomonas</taxon>
    </lineage>
</organism>
<dbReference type="EMBL" id="LGRX02014210">
    <property type="protein sequence ID" value="KAK3265012.1"/>
    <property type="molecule type" value="Genomic_DNA"/>
</dbReference>
<dbReference type="Gene3D" id="3.10.450.50">
    <property type="match status" value="1"/>
</dbReference>
<evidence type="ECO:0000313" key="3">
    <source>
        <dbReference type="Proteomes" id="UP001190700"/>
    </source>
</evidence>
<sequence>MNQAKSHGHWSVVVPGHSSIAEDLLQANLNFYRAFETGDLQAMTDTWHSSASPPVICVHPGRFPKVGLRNVLDSWEEMFANQDFDQRPINIRLREVHVRGLHPEDSVWLKSEEEMLREATTFPDVAGAPRIAWLTNVEIINGIHSVIATNGFQRDMDGNWKMIHRHGGMISA</sequence>
<dbReference type="Proteomes" id="UP001190700">
    <property type="component" value="Unassembled WGS sequence"/>
</dbReference>
<dbReference type="InterPro" id="IPR032710">
    <property type="entry name" value="NTF2-like_dom_sf"/>
</dbReference>
<dbReference type="AlphaFoldDB" id="A0AAE0FS08"/>
<comment type="caution">
    <text evidence="2">The sequence shown here is derived from an EMBL/GenBank/DDBJ whole genome shotgun (WGS) entry which is preliminary data.</text>
</comment>
<name>A0AAE0FS08_9CHLO</name>
<accession>A0AAE0FS08</accession>
<keyword evidence="3" id="KW-1185">Reference proteome</keyword>
<dbReference type="SUPFAM" id="SSF54427">
    <property type="entry name" value="NTF2-like"/>
    <property type="match status" value="1"/>
</dbReference>
<dbReference type="InterPro" id="IPR037401">
    <property type="entry name" value="SnoaL-like"/>
</dbReference>
<evidence type="ECO:0000313" key="2">
    <source>
        <dbReference type="EMBL" id="KAK3265012.1"/>
    </source>
</evidence>
<evidence type="ECO:0000259" key="1">
    <source>
        <dbReference type="Pfam" id="PF13474"/>
    </source>
</evidence>
<dbReference type="PANTHER" id="PTHR34957:SF1">
    <property type="entry name" value="NUCLEAR TRANSPORT FACTOR 2 (NTF2) FAMILY PROTEIN"/>
    <property type="match status" value="1"/>
</dbReference>
<protein>
    <recommendedName>
        <fullName evidence="1">SnoaL-like domain-containing protein</fullName>
    </recommendedName>
</protein>
<proteinExistence type="predicted"/>